<dbReference type="AlphaFoldDB" id="A0AAD9L5M7"/>
<gene>
    <name evidence="2" type="ORF">DB88DRAFT_290711</name>
</gene>
<comment type="caution">
    <text evidence="2">The sequence shown here is derived from an EMBL/GenBank/DDBJ whole genome shotgun (WGS) entry which is preliminary data.</text>
</comment>
<name>A0AAD9L5M7_PAPLA</name>
<feature type="signal peptide" evidence="1">
    <location>
        <begin position="1"/>
        <end position="19"/>
    </location>
</feature>
<evidence type="ECO:0000256" key="1">
    <source>
        <dbReference type="SAM" id="SignalP"/>
    </source>
</evidence>
<reference evidence="2" key="1">
    <citation type="submission" date="2023-02" db="EMBL/GenBank/DDBJ databases">
        <title>Identification and recombinant expression of a fungal hydrolase from Papiliotrema laurentii that hydrolyzes apple cutin and clears colloidal polyester polyurethane.</title>
        <authorList>
            <consortium name="DOE Joint Genome Institute"/>
            <person name="Roman V.A."/>
            <person name="Bojanowski C."/>
            <person name="Crable B.R."/>
            <person name="Wagner D.N."/>
            <person name="Hung C.S."/>
            <person name="Nadeau L.J."/>
            <person name="Schratz L."/>
            <person name="Haridas S."/>
            <person name="Pangilinan J."/>
            <person name="Lipzen A."/>
            <person name="Na H."/>
            <person name="Yan M."/>
            <person name="Ng V."/>
            <person name="Grigoriev I.V."/>
            <person name="Spatafora J.W."/>
            <person name="Barlow D."/>
            <person name="Biffinger J."/>
            <person name="Kelley-Loughnane N."/>
            <person name="Varaljay V.A."/>
            <person name="Crookes-Goodson W.J."/>
        </authorList>
    </citation>
    <scope>NUCLEOTIDE SEQUENCE</scope>
    <source>
        <strain evidence="2">5307AH</strain>
    </source>
</reference>
<sequence>MYALKPLLVLSATLSLTLAKPLPSDEELPADNLRGGVITPKPTQQNDMVYSVILNVPSMARVQDVKNGEPVKGSWQLIGPEKKTIQFKDASDPNPFIRQEVLLTTYLDTKDEDWKKIKADQEDKTKKKKRPFPKKSVRRTCYIEAPNWFQEQISVDILMNSPYIAGPKDAPAGFRAVCTQA</sequence>
<proteinExistence type="predicted"/>
<protein>
    <submittedName>
        <fullName evidence="2">Uncharacterized protein</fullName>
    </submittedName>
</protein>
<dbReference type="EMBL" id="JAODAN010000005">
    <property type="protein sequence ID" value="KAK1924501.1"/>
    <property type="molecule type" value="Genomic_DNA"/>
</dbReference>
<accession>A0AAD9L5M7</accession>
<keyword evidence="3" id="KW-1185">Reference proteome</keyword>
<keyword evidence="1" id="KW-0732">Signal</keyword>
<evidence type="ECO:0000313" key="2">
    <source>
        <dbReference type="EMBL" id="KAK1924501.1"/>
    </source>
</evidence>
<evidence type="ECO:0000313" key="3">
    <source>
        <dbReference type="Proteomes" id="UP001182556"/>
    </source>
</evidence>
<feature type="chain" id="PRO_5042239699" evidence="1">
    <location>
        <begin position="20"/>
        <end position="181"/>
    </location>
</feature>
<organism evidence="2 3">
    <name type="scientific">Papiliotrema laurentii</name>
    <name type="common">Cryptococcus laurentii</name>
    <dbReference type="NCBI Taxonomy" id="5418"/>
    <lineage>
        <taxon>Eukaryota</taxon>
        <taxon>Fungi</taxon>
        <taxon>Dikarya</taxon>
        <taxon>Basidiomycota</taxon>
        <taxon>Agaricomycotina</taxon>
        <taxon>Tremellomycetes</taxon>
        <taxon>Tremellales</taxon>
        <taxon>Rhynchogastremaceae</taxon>
        <taxon>Papiliotrema</taxon>
    </lineage>
</organism>
<dbReference type="Proteomes" id="UP001182556">
    <property type="component" value="Unassembled WGS sequence"/>
</dbReference>